<gene>
    <name evidence="7" type="ORF">PRVXH_001610</name>
</gene>
<dbReference type="InterPro" id="IPR000524">
    <property type="entry name" value="Tscrpt_reg_HTH_GntR"/>
</dbReference>
<dbReference type="PANTHER" id="PTHR46577">
    <property type="entry name" value="HTH-TYPE TRANSCRIPTIONAL REGULATORY PROTEIN GABR"/>
    <property type="match status" value="1"/>
</dbReference>
<dbReference type="Gene3D" id="3.40.640.10">
    <property type="entry name" value="Type I PLP-dependent aspartate aminotransferase-like (Major domain)"/>
    <property type="match status" value="1"/>
</dbReference>
<dbReference type="Pfam" id="PF00155">
    <property type="entry name" value="Aminotran_1_2"/>
    <property type="match status" value="1"/>
</dbReference>
<dbReference type="Pfam" id="PF00392">
    <property type="entry name" value="GntR"/>
    <property type="match status" value="1"/>
</dbReference>
<organism evidence="7">
    <name type="scientific">Proteinivorax hydrogeniformans</name>
    <dbReference type="NCBI Taxonomy" id="1826727"/>
    <lineage>
        <taxon>Bacteria</taxon>
        <taxon>Bacillati</taxon>
        <taxon>Bacillota</taxon>
        <taxon>Clostridia</taxon>
        <taxon>Eubacteriales</taxon>
        <taxon>Proteinivoracaceae</taxon>
        <taxon>Proteinivorax</taxon>
    </lineage>
</organism>
<dbReference type="GO" id="GO:0003677">
    <property type="term" value="F:DNA binding"/>
    <property type="evidence" value="ECO:0007669"/>
    <property type="project" value="UniProtKB-KW"/>
</dbReference>
<evidence type="ECO:0000256" key="5">
    <source>
        <dbReference type="ARBA" id="ARBA00023163"/>
    </source>
</evidence>
<dbReference type="PROSITE" id="PS50949">
    <property type="entry name" value="HTH_GNTR"/>
    <property type="match status" value="1"/>
</dbReference>
<dbReference type="InterPro" id="IPR051446">
    <property type="entry name" value="HTH_trans_reg/aminotransferase"/>
</dbReference>
<dbReference type="CDD" id="cd00609">
    <property type="entry name" value="AAT_like"/>
    <property type="match status" value="1"/>
</dbReference>
<dbReference type="EMBL" id="CP159485">
    <property type="protein sequence ID" value="XCI27701.1"/>
    <property type="molecule type" value="Genomic_DNA"/>
</dbReference>
<dbReference type="SMART" id="SM00345">
    <property type="entry name" value="HTH_GNTR"/>
    <property type="match status" value="1"/>
</dbReference>
<dbReference type="CDD" id="cd07377">
    <property type="entry name" value="WHTH_GntR"/>
    <property type="match status" value="1"/>
</dbReference>
<dbReference type="GO" id="GO:0030170">
    <property type="term" value="F:pyridoxal phosphate binding"/>
    <property type="evidence" value="ECO:0007669"/>
    <property type="project" value="InterPro"/>
</dbReference>
<dbReference type="GO" id="GO:0008483">
    <property type="term" value="F:transaminase activity"/>
    <property type="evidence" value="ECO:0007669"/>
    <property type="project" value="UniProtKB-KW"/>
</dbReference>
<feature type="domain" description="HTH gntR-type" evidence="6">
    <location>
        <begin position="12"/>
        <end position="80"/>
    </location>
</feature>
<keyword evidence="7" id="KW-0032">Aminotransferase</keyword>
<keyword evidence="7" id="KW-0808">Transferase</keyword>
<dbReference type="Gene3D" id="3.90.1150.10">
    <property type="entry name" value="Aspartate Aminotransferase, domain 1"/>
    <property type="match status" value="1"/>
</dbReference>
<dbReference type="InterPro" id="IPR015421">
    <property type="entry name" value="PyrdxlP-dep_Trfase_major"/>
</dbReference>
<name>A0AAU8HRB9_9FIRM</name>
<comment type="similarity">
    <text evidence="1">In the C-terminal section; belongs to the class-I pyridoxal-phosphate-dependent aminotransferase family.</text>
</comment>
<reference evidence="7" key="2">
    <citation type="submission" date="2024-06" db="EMBL/GenBank/DDBJ databases">
        <authorList>
            <person name="Petrova K.O."/>
            <person name="Toshchakov S.V."/>
            <person name="Boltjanskaja Y.V."/>
            <person name="Kevbrin V.V."/>
        </authorList>
    </citation>
    <scope>NUCLEOTIDE SEQUENCE</scope>
    <source>
        <strain evidence="7">Z-710</strain>
    </source>
</reference>
<evidence type="ECO:0000256" key="2">
    <source>
        <dbReference type="ARBA" id="ARBA00022898"/>
    </source>
</evidence>
<dbReference type="Gene3D" id="1.10.10.10">
    <property type="entry name" value="Winged helix-like DNA-binding domain superfamily/Winged helix DNA-binding domain"/>
    <property type="match status" value="1"/>
</dbReference>
<dbReference type="InterPro" id="IPR036388">
    <property type="entry name" value="WH-like_DNA-bd_sf"/>
</dbReference>
<dbReference type="InterPro" id="IPR036390">
    <property type="entry name" value="WH_DNA-bd_sf"/>
</dbReference>
<keyword evidence="2" id="KW-0663">Pyridoxal phosphate</keyword>
<keyword evidence="3" id="KW-0805">Transcription regulation</keyword>
<dbReference type="PANTHER" id="PTHR46577:SF1">
    <property type="entry name" value="HTH-TYPE TRANSCRIPTIONAL REGULATORY PROTEIN GABR"/>
    <property type="match status" value="1"/>
</dbReference>
<reference evidence="7" key="1">
    <citation type="journal article" date="2018" name="Antonie Van Leeuwenhoek">
        <title>Proteinivorax hydrogeniformans sp. nov., an anaerobic, haloalkaliphilic bacterium fermenting proteinaceous compounds with high hydrogen production.</title>
        <authorList>
            <person name="Boltyanskaya Y."/>
            <person name="Detkova E."/>
            <person name="Pimenov N."/>
            <person name="Kevbrin V."/>
        </authorList>
    </citation>
    <scope>NUCLEOTIDE SEQUENCE</scope>
    <source>
        <strain evidence="7">Z-710</strain>
    </source>
</reference>
<evidence type="ECO:0000256" key="4">
    <source>
        <dbReference type="ARBA" id="ARBA00023125"/>
    </source>
</evidence>
<evidence type="ECO:0000256" key="1">
    <source>
        <dbReference type="ARBA" id="ARBA00005384"/>
    </source>
</evidence>
<dbReference type="GO" id="GO:0003700">
    <property type="term" value="F:DNA-binding transcription factor activity"/>
    <property type="evidence" value="ECO:0007669"/>
    <property type="project" value="InterPro"/>
</dbReference>
<dbReference type="SUPFAM" id="SSF46785">
    <property type="entry name" value="Winged helix' DNA-binding domain"/>
    <property type="match status" value="1"/>
</dbReference>
<evidence type="ECO:0000256" key="3">
    <source>
        <dbReference type="ARBA" id="ARBA00023015"/>
    </source>
</evidence>
<dbReference type="RefSeq" id="WP_353892278.1">
    <property type="nucleotide sequence ID" value="NZ_CP159485.1"/>
</dbReference>
<dbReference type="SUPFAM" id="SSF53383">
    <property type="entry name" value="PLP-dependent transferases"/>
    <property type="match status" value="1"/>
</dbReference>
<dbReference type="InterPro" id="IPR015422">
    <property type="entry name" value="PyrdxlP-dep_Trfase_small"/>
</dbReference>
<accession>A0AAU8HRB9</accession>
<dbReference type="InterPro" id="IPR015424">
    <property type="entry name" value="PyrdxlP-dep_Trfase"/>
</dbReference>
<sequence>MKDFYLSFDESSPKYLQLTKHIKELITSGKLTNHYRLPSIRRLSQHLKVSTSTIVQCYNNLENDGFVYKKVGGGTYVIGDNNKSMLKEDFSDISLESKVPYDFASASPSPVFFPVKTFKELLNRVLDRDGGYAFNYQEQGGYLPLRQSLTSMLTNYKIYVTAQEVSIITGGQQGVDIIAKALLEKNDYVVVEKPSYPGAIASFNSRSANIIEVPIRQKGIDLIQLEKVLAQYKPKLMYLMPDFQSPTGYQYDLKSRKKVIELANKYNTYIVEDDHFSDLNYTSNSLPPLKSLDTMDKVIFVKSFSKAFMPGLRLALMIPPSSLHNQLNEVKQHTDISTSGLVQRAFDLFLREGLWDVHIKSTKQIYARRFSTALKMLERTLPWEVPFTHPTGGLCIWVSLPHNYNSQTLYYEALKKGVAILPGHRFYFSQNQHNTFRLSFTSVTEQEIAEGTKLLGDTVKQFLTDYRDLGHLKHPKSKFF</sequence>
<keyword evidence="4" id="KW-0238">DNA-binding</keyword>
<evidence type="ECO:0000259" key="6">
    <source>
        <dbReference type="PROSITE" id="PS50949"/>
    </source>
</evidence>
<evidence type="ECO:0000313" key="7">
    <source>
        <dbReference type="EMBL" id="XCI27701.1"/>
    </source>
</evidence>
<dbReference type="InterPro" id="IPR004839">
    <property type="entry name" value="Aminotransferase_I/II_large"/>
</dbReference>
<keyword evidence="5" id="KW-0804">Transcription</keyword>
<protein>
    <submittedName>
        <fullName evidence="7">PLP-dependent aminotransferase family protein</fullName>
    </submittedName>
</protein>
<dbReference type="AlphaFoldDB" id="A0AAU8HRB9"/>
<proteinExistence type="inferred from homology"/>